<evidence type="ECO:0000313" key="5">
    <source>
        <dbReference type="EMBL" id="KAH7574805.1"/>
    </source>
</evidence>
<dbReference type="Pfam" id="PF04782">
    <property type="entry name" value="DUF632"/>
    <property type="match status" value="1"/>
</dbReference>
<feature type="compositionally biased region" description="Gly residues" evidence="2">
    <location>
        <begin position="60"/>
        <end position="69"/>
    </location>
</feature>
<accession>A0ABQ8IDQ0</accession>
<dbReference type="Pfam" id="PF04783">
    <property type="entry name" value="DUF630"/>
    <property type="match status" value="1"/>
</dbReference>
<gene>
    <name evidence="5" type="ORF">JRO89_XS02G0007200</name>
</gene>
<feature type="region of interest" description="Disordered" evidence="2">
    <location>
        <begin position="301"/>
        <end position="380"/>
    </location>
</feature>
<feature type="compositionally biased region" description="Basic and acidic residues" evidence="2">
    <location>
        <begin position="328"/>
        <end position="339"/>
    </location>
</feature>
<organism evidence="5 6">
    <name type="scientific">Xanthoceras sorbifolium</name>
    <dbReference type="NCBI Taxonomy" id="99658"/>
    <lineage>
        <taxon>Eukaryota</taxon>
        <taxon>Viridiplantae</taxon>
        <taxon>Streptophyta</taxon>
        <taxon>Embryophyta</taxon>
        <taxon>Tracheophyta</taxon>
        <taxon>Spermatophyta</taxon>
        <taxon>Magnoliopsida</taxon>
        <taxon>eudicotyledons</taxon>
        <taxon>Gunneridae</taxon>
        <taxon>Pentapetalae</taxon>
        <taxon>rosids</taxon>
        <taxon>malvids</taxon>
        <taxon>Sapindales</taxon>
        <taxon>Sapindaceae</taxon>
        <taxon>Xanthoceroideae</taxon>
        <taxon>Xanthoceras</taxon>
    </lineage>
</organism>
<proteinExistence type="predicted"/>
<keyword evidence="1" id="KW-0175">Coiled coil</keyword>
<feature type="coiled-coil region" evidence="1">
    <location>
        <begin position="744"/>
        <end position="771"/>
    </location>
</feature>
<feature type="compositionally biased region" description="Low complexity" evidence="2">
    <location>
        <begin position="465"/>
        <end position="478"/>
    </location>
</feature>
<evidence type="ECO:0008006" key="7">
    <source>
        <dbReference type="Google" id="ProtNLM"/>
    </source>
</evidence>
<feature type="region of interest" description="Disordered" evidence="2">
    <location>
        <begin position="56"/>
        <end position="152"/>
    </location>
</feature>
<evidence type="ECO:0000259" key="4">
    <source>
        <dbReference type="Pfam" id="PF04783"/>
    </source>
</evidence>
<name>A0ABQ8IDQ0_9ROSI</name>
<feature type="region of interest" description="Disordered" evidence="2">
    <location>
        <begin position="461"/>
        <end position="483"/>
    </location>
</feature>
<reference evidence="5 6" key="1">
    <citation type="submission" date="2021-02" db="EMBL/GenBank/DDBJ databases">
        <title>Plant Genome Project.</title>
        <authorList>
            <person name="Zhang R.-G."/>
        </authorList>
    </citation>
    <scope>NUCLEOTIDE SEQUENCE [LARGE SCALE GENOMIC DNA]</scope>
    <source>
        <tissue evidence="5">Leaves</tissue>
    </source>
</reference>
<feature type="domain" description="DUF630" evidence="4">
    <location>
        <begin position="1"/>
        <end position="57"/>
    </location>
</feature>
<evidence type="ECO:0000313" key="6">
    <source>
        <dbReference type="Proteomes" id="UP000827721"/>
    </source>
</evidence>
<feature type="region of interest" description="Disordered" evidence="2">
    <location>
        <begin position="198"/>
        <end position="220"/>
    </location>
</feature>
<evidence type="ECO:0000259" key="3">
    <source>
        <dbReference type="Pfam" id="PF04782"/>
    </source>
</evidence>
<evidence type="ECO:0000256" key="1">
    <source>
        <dbReference type="SAM" id="Coils"/>
    </source>
</evidence>
<comment type="caution">
    <text evidence="5">The sequence shown here is derived from an EMBL/GenBank/DDBJ whole genome shotgun (WGS) entry which is preliminary data.</text>
</comment>
<feature type="compositionally biased region" description="Gly residues" evidence="2">
    <location>
        <begin position="340"/>
        <end position="351"/>
    </location>
</feature>
<dbReference type="Proteomes" id="UP000827721">
    <property type="component" value="Unassembled WGS sequence"/>
</dbReference>
<feature type="compositionally biased region" description="Pro residues" evidence="2">
    <location>
        <begin position="272"/>
        <end position="281"/>
    </location>
</feature>
<protein>
    <recommendedName>
        <fullName evidence="7">Nitrate regulatory gene2 protein</fullName>
    </recommendedName>
</protein>
<feature type="domain" description="DUF632" evidence="3">
    <location>
        <begin position="413"/>
        <end position="724"/>
    </location>
</feature>
<dbReference type="PANTHER" id="PTHR21450:SF41">
    <property type="entry name" value="RNA POLYMERASE SUBUNIT BETA, PUTATIVE (DUF630 AND DUF632)-RELATED"/>
    <property type="match status" value="1"/>
</dbReference>
<feature type="region of interest" description="Disordered" evidence="2">
    <location>
        <begin position="392"/>
        <end position="412"/>
    </location>
</feature>
<keyword evidence="6" id="KW-1185">Reference proteome</keyword>
<feature type="compositionally biased region" description="Acidic residues" evidence="2">
    <location>
        <begin position="316"/>
        <end position="325"/>
    </location>
</feature>
<dbReference type="InterPro" id="IPR006868">
    <property type="entry name" value="DUF630"/>
</dbReference>
<dbReference type="PANTHER" id="PTHR21450">
    <property type="entry name" value="PROTEIN ALTERED PHOSPHATE STARVATION RESPONSE 1"/>
    <property type="match status" value="1"/>
</dbReference>
<dbReference type="InterPro" id="IPR006867">
    <property type="entry name" value="DUF632"/>
</dbReference>
<evidence type="ECO:0000256" key="2">
    <source>
        <dbReference type="SAM" id="MobiDB-lite"/>
    </source>
</evidence>
<sequence length="841" mass="93388">MGCTNSKLDDLPAVALCRQRCGFLDEAIQQRFLLAETHIAYVQSLKQVGQSLNNFISNQDGGGGGGGGEPPSPKMNLPPTKKGETSGSSGGVDIREAAAVSKGAHHSHSNSGGHIEFLSDPDDDESGSGSGSGSFSHHSSPLHDHDHPGQFQYMNRDANYMMMMGEDRESLGGFTHTHMNFMKNKAKPSIVYEQKPMSPKTVQYHQMGESSSSSYNPYPYPNPNPYPSNYSSNSSFDPYFGYPNPPPSYGGGYYGMPPSYVGGPGAASSSKPPSPPPPSPPRASAWEFLNPFESYDKYYPPYTSSRHSKELREEEGIPELEEDSPYEPVKKVHVAEKFVDGGGGGGVVGGDEGGDGSSVESDAEEFQYQTRPSVDNHEGVEYEVHVVEKKVVDGERSEEPRNAARANSRDAPDVAKEIEVHFARASESGNEIANILEVGKLPYGRKHVTSKMLHVVTPSLSVVHSQPSTSKSAESSSSNDKAGPGYLDIDEDLALRTKKLSSTLHKLYLWEKKLYNEVKAEEKMRVVHERKVRKLKRLDERGAEAHKIDATRTLVRSLSTKIRIAIQVVDKVSVTINKIRDEELWPQLNELIQGLTRMWKSMFECHRSQCQAIREAKSFGPVGSGKMHGDAHLEATSQLENELLNWTFRFSSWIGAQKGFVRALNNWLLKCLLYEPEETPDGIVPFSPGRIGAPPIFVICNQWSQALERISEKEVIDSLRVLAVGVFQLWEQDKQEMRQRMLANNNMERHVKKLDREDQKMQKQIQALDKKIVLVSGDGNNHLVPGNVVYQSDTSSSNLQGSLQRIFEAMERFTADSVKAYEELLQRTEEEKQARENEGIP</sequence>
<feature type="region of interest" description="Disordered" evidence="2">
    <location>
        <begin position="263"/>
        <end position="285"/>
    </location>
</feature>
<dbReference type="EMBL" id="JAFEMO010000002">
    <property type="protein sequence ID" value="KAH7574805.1"/>
    <property type="molecule type" value="Genomic_DNA"/>
</dbReference>